<dbReference type="InterPro" id="IPR004838">
    <property type="entry name" value="NHTrfase_class1_PyrdxlP-BS"/>
</dbReference>
<dbReference type="SUPFAM" id="SSF53383">
    <property type="entry name" value="PLP-dependent transferases"/>
    <property type="match status" value="1"/>
</dbReference>
<dbReference type="InterPro" id="IPR050478">
    <property type="entry name" value="Ethylene_sulfur-biosynth"/>
</dbReference>
<dbReference type="InterPro" id="IPR015421">
    <property type="entry name" value="PyrdxlP-dep_Trfase_major"/>
</dbReference>
<evidence type="ECO:0000313" key="8">
    <source>
        <dbReference type="Proteomes" id="UP000785200"/>
    </source>
</evidence>
<gene>
    <name evidence="7" type="ORF">D0Z07_7931</name>
</gene>
<dbReference type="Gene3D" id="3.30.60.10">
    <property type="entry name" value="Endochitinase-like"/>
    <property type="match status" value="1"/>
</dbReference>
<dbReference type="InterPro" id="IPR015424">
    <property type="entry name" value="PyrdxlP-dep_Trfase"/>
</dbReference>
<dbReference type="GO" id="GO:0005576">
    <property type="term" value="C:extracellular region"/>
    <property type="evidence" value="ECO:0007669"/>
    <property type="project" value="InterPro"/>
</dbReference>
<evidence type="ECO:0000256" key="4">
    <source>
        <dbReference type="ARBA" id="ARBA00022898"/>
    </source>
</evidence>
<proteinExistence type="inferred from homology"/>
<dbReference type="InterPro" id="IPR015422">
    <property type="entry name" value="PyrdxlP-dep_Trfase_small"/>
</dbReference>
<dbReference type="Proteomes" id="UP000785200">
    <property type="component" value="Unassembled WGS sequence"/>
</dbReference>
<evidence type="ECO:0000313" key="7">
    <source>
        <dbReference type="EMBL" id="KAG0645986.1"/>
    </source>
</evidence>
<dbReference type="PANTHER" id="PTHR43795:SF39">
    <property type="entry name" value="AMINOTRANSFERASE CLASS I_CLASSII DOMAIN-CONTAINING PROTEIN"/>
    <property type="match status" value="1"/>
</dbReference>
<protein>
    <submittedName>
        <fullName evidence="7">Aminotransferase sirI</fullName>
    </submittedName>
</protein>
<keyword evidence="7" id="KW-0808">Transferase</keyword>
<organism evidence="7 8">
    <name type="scientific">Hyphodiscus hymeniophilus</name>
    <dbReference type="NCBI Taxonomy" id="353542"/>
    <lineage>
        <taxon>Eukaryota</taxon>
        <taxon>Fungi</taxon>
        <taxon>Dikarya</taxon>
        <taxon>Ascomycota</taxon>
        <taxon>Pezizomycotina</taxon>
        <taxon>Leotiomycetes</taxon>
        <taxon>Helotiales</taxon>
        <taxon>Hyphodiscaceae</taxon>
        <taxon>Hyphodiscus</taxon>
    </lineage>
</organism>
<keyword evidence="7" id="KW-0032">Aminotransferase</keyword>
<dbReference type="SMART" id="SM00270">
    <property type="entry name" value="ChtBD1"/>
    <property type="match status" value="2"/>
</dbReference>
<keyword evidence="4" id="KW-0663">Pyridoxal phosphate</keyword>
<evidence type="ECO:0000256" key="2">
    <source>
        <dbReference type="ARBA" id="ARBA00022669"/>
    </source>
</evidence>
<dbReference type="Pfam" id="PF00155">
    <property type="entry name" value="Aminotran_1_2"/>
    <property type="match status" value="1"/>
</dbReference>
<dbReference type="InterPro" id="IPR004839">
    <property type="entry name" value="Aminotransferase_I/II_large"/>
</dbReference>
<dbReference type="InterPro" id="IPR000254">
    <property type="entry name" value="CBD"/>
</dbReference>
<dbReference type="PRINTS" id="PR00753">
    <property type="entry name" value="ACCSYNTHASE"/>
</dbReference>
<dbReference type="PANTHER" id="PTHR43795">
    <property type="entry name" value="BIFUNCTIONAL ASPARTATE AMINOTRANSFERASE AND GLUTAMATE/ASPARTATE-PREPHENATE AMINOTRANSFERASE-RELATED"/>
    <property type="match status" value="1"/>
</dbReference>
<dbReference type="InterPro" id="IPR036861">
    <property type="entry name" value="Endochitinase-like_sf"/>
</dbReference>
<feature type="region of interest" description="Disordered" evidence="5">
    <location>
        <begin position="581"/>
        <end position="601"/>
    </location>
</feature>
<name>A0A9P6SLA0_9HELO</name>
<dbReference type="CDD" id="cd00035">
    <property type="entry name" value="ChtBD1"/>
    <property type="match status" value="2"/>
</dbReference>
<evidence type="ECO:0000256" key="5">
    <source>
        <dbReference type="SAM" id="MobiDB-lite"/>
    </source>
</evidence>
<feature type="domain" description="Chitin-binding type-1" evidence="6">
    <location>
        <begin position="518"/>
        <end position="548"/>
    </location>
</feature>
<dbReference type="GO" id="GO:0008061">
    <property type="term" value="F:chitin binding"/>
    <property type="evidence" value="ECO:0007669"/>
    <property type="project" value="UniProtKB-KW"/>
</dbReference>
<sequence length="638" mass="69400">MLSKRGHAYAESGFMTGYLREKPAPFNKQANPSGEVSFANAENVRTPIPLSADARDIDLTKFAMHHEILNYINKHIKYVFDATHCTYNEGPIGTKRLRGAMASHINDYFNPYVPITPEHVTFTAGVTGLNEMVAFNLTDEGDGILLGRPIYGTFYDDLTTKSSGKDQFGADAVSSYEEAILKASKNGVKIRAMLLCNPHNPLGKCYTVDALRAFFALCNKYNIHLISDEIYALSVFDVDGSKRTPFTSVLSIDPTGLLRTDQVHVLYGMSKDFGAAGLRLGCVVSHNKEMTKATRNIGRFHWPSEMSCAIATTILEDKAFVVEYTKKSRQLLSEQYQLAAKMLDGAGIDYIRKGNAGFFIWIDLSPYLTTRTTDAKGWEAEAALKKSILENGVEMASGAKYREERPGWFRVIFTVEWDALEEALKRRGNQNLVSADECGLDKLLIFPSNPQGLHLIVPKSTSSSDPILRKAHELSFLNLAHRTAIRMFIFKTILLAPLFQSLTNALVMPLLTDRQLGSCATTPCAPGYCCSIYDYCGVGAAYCQAGSCIGGVGGTCAVGCCSIYGYCGTGPDFCPSSTTTTATSTTSTSTSTTTSPSSTATGVVGQWDQCGGQGWTGPTVCVSPKGGREQIVPQKPSL</sequence>
<dbReference type="GO" id="GO:0005975">
    <property type="term" value="P:carbohydrate metabolic process"/>
    <property type="evidence" value="ECO:0007669"/>
    <property type="project" value="InterPro"/>
</dbReference>
<dbReference type="Gene3D" id="3.90.1150.10">
    <property type="entry name" value="Aspartate Aminotransferase, domain 1"/>
    <property type="match status" value="1"/>
</dbReference>
<dbReference type="GO" id="GO:0008483">
    <property type="term" value="F:transaminase activity"/>
    <property type="evidence" value="ECO:0007669"/>
    <property type="project" value="UniProtKB-KW"/>
</dbReference>
<evidence type="ECO:0000259" key="6">
    <source>
        <dbReference type="SMART" id="SM00270"/>
    </source>
</evidence>
<dbReference type="Gene3D" id="3.40.640.10">
    <property type="entry name" value="Type I PLP-dependent aspartate aminotransferase-like (Major domain)"/>
    <property type="match status" value="1"/>
</dbReference>
<comment type="caution">
    <text evidence="7">The sequence shown here is derived from an EMBL/GenBank/DDBJ whole genome shotgun (WGS) entry which is preliminary data.</text>
</comment>
<dbReference type="CDD" id="cd00609">
    <property type="entry name" value="AAT_like"/>
    <property type="match status" value="1"/>
</dbReference>
<dbReference type="InterPro" id="IPR001002">
    <property type="entry name" value="Chitin-bd_1"/>
</dbReference>
<keyword evidence="2" id="KW-0147">Chitin-binding</keyword>
<dbReference type="GO" id="GO:0030170">
    <property type="term" value="F:pyridoxal phosphate binding"/>
    <property type="evidence" value="ECO:0007669"/>
    <property type="project" value="InterPro"/>
</dbReference>
<dbReference type="InterPro" id="IPR035971">
    <property type="entry name" value="CBD_sf"/>
</dbReference>
<dbReference type="Pfam" id="PF00734">
    <property type="entry name" value="CBM_1"/>
    <property type="match status" value="1"/>
</dbReference>
<dbReference type="GO" id="GO:0006520">
    <property type="term" value="P:amino acid metabolic process"/>
    <property type="evidence" value="ECO:0007669"/>
    <property type="project" value="TreeGrafter"/>
</dbReference>
<dbReference type="SUPFAM" id="SSF57180">
    <property type="entry name" value="Cellulose-binding domain"/>
    <property type="match status" value="1"/>
</dbReference>
<dbReference type="OrthoDB" id="7042322at2759"/>
<comment type="similarity">
    <text evidence="1">Belongs to the class-I pyridoxal-phosphate-dependent aminotransferase family.</text>
</comment>
<dbReference type="PROSITE" id="PS00105">
    <property type="entry name" value="AA_TRANSFER_CLASS_1"/>
    <property type="match status" value="1"/>
</dbReference>
<keyword evidence="3" id="KW-0732">Signal</keyword>
<feature type="domain" description="Chitin-binding type-1" evidence="6">
    <location>
        <begin position="550"/>
        <end position="583"/>
    </location>
</feature>
<accession>A0A9P6SLA0</accession>
<keyword evidence="8" id="KW-1185">Reference proteome</keyword>
<reference evidence="7" key="1">
    <citation type="submission" date="2019-07" db="EMBL/GenBank/DDBJ databases">
        <title>Hyphodiscus hymeniophilus genome sequencing and assembly.</title>
        <authorList>
            <person name="Kramer G."/>
            <person name="Nodwell J."/>
        </authorList>
    </citation>
    <scope>NUCLEOTIDE SEQUENCE</scope>
    <source>
        <strain evidence="7">ATCC 34498</strain>
    </source>
</reference>
<dbReference type="EMBL" id="VNKQ01000017">
    <property type="protein sequence ID" value="KAG0645986.1"/>
    <property type="molecule type" value="Genomic_DNA"/>
</dbReference>
<evidence type="ECO:0000256" key="3">
    <source>
        <dbReference type="ARBA" id="ARBA00022729"/>
    </source>
</evidence>
<dbReference type="AlphaFoldDB" id="A0A9P6SLA0"/>
<dbReference type="GO" id="GO:0030248">
    <property type="term" value="F:cellulose binding"/>
    <property type="evidence" value="ECO:0007669"/>
    <property type="project" value="InterPro"/>
</dbReference>
<evidence type="ECO:0000256" key="1">
    <source>
        <dbReference type="ARBA" id="ARBA00007441"/>
    </source>
</evidence>